<comment type="caution">
    <text evidence="1">The sequence shown here is derived from an EMBL/GenBank/DDBJ whole genome shotgun (WGS) entry which is preliminary data.</text>
</comment>
<evidence type="ECO:0000313" key="1">
    <source>
        <dbReference type="EMBL" id="MEQ2298160.1"/>
    </source>
</evidence>
<name>A0ABV0YXL4_9TELE</name>
<proteinExistence type="predicted"/>
<keyword evidence="2" id="KW-1185">Reference proteome</keyword>
<dbReference type="Proteomes" id="UP001469553">
    <property type="component" value="Unassembled WGS sequence"/>
</dbReference>
<gene>
    <name evidence="1" type="ORF">AMECASPLE_002306</name>
</gene>
<evidence type="ECO:0000313" key="2">
    <source>
        <dbReference type="Proteomes" id="UP001469553"/>
    </source>
</evidence>
<organism evidence="1 2">
    <name type="scientific">Ameca splendens</name>
    <dbReference type="NCBI Taxonomy" id="208324"/>
    <lineage>
        <taxon>Eukaryota</taxon>
        <taxon>Metazoa</taxon>
        <taxon>Chordata</taxon>
        <taxon>Craniata</taxon>
        <taxon>Vertebrata</taxon>
        <taxon>Euteleostomi</taxon>
        <taxon>Actinopterygii</taxon>
        <taxon>Neopterygii</taxon>
        <taxon>Teleostei</taxon>
        <taxon>Neoteleostei</taxon>
        <taxon>Acanthomorphata</taxon>
        <taxon>Ovalentaria</taxon>
        <taxon>Atherinomorphae</taxon>
        <taxon>Cyprinodontiformes</taxon>
        <taxon>Goodeidae</taxon>
        <taxon>Ameca</taxon>
    </lineage>
</organism>
<reference evidence="1 2" key="1">
    <citation type="submission" date="2021-06" db="EMBL/GenBank/DDBJ databases">
        <authorList>
            <person name="Palmer J.M."/>
        </authorList>
    </citation>
    <scope>NUCLEOTIDE SEQUENCE [LARGE SCALE GENOMIC DNA]</scope>
    <source>
        <strain evidence="1 2">AS_MEX2019</strain>
        <tissue evidence="1">Muscle</tissue>
    </source>
</reference>
<dbReference type="EMBL" id="JAHRIP010047107">
    <property type="protein sequence ID" value="MEQ2298160.1"/>
    <property type="molecule type" value="Genomic_DNA"/>
</dbReference>
<protein>
    <submittedName>
        <fullName evidence="1">Uncharacterized protein</fullName>
    </submittedName>
</protein>
<sequence>MLLSASDSADPHISQIRWKLEEDTISPVCVDTRTEQLLLSLICTTQHSFYNPVLHLTVHSGYRFVTTSWSGQFEPLTPQFCVGKFQLIMRGNETCRLLNKRVDSMGLMSLPLCELCIRSRGPVYYSHAFCECVALHTSVLTNFYREACLKVALTCCHM</sequence>
<accession>A0ABV0YXL4</accession>